<evidence type="ECO:0000256" key="2">
    <source>
        <dbReference type="ARBA" id="ARBA00022827"/>
    </source>
</evidence>
<evidence type="ECO:0000313" key="5">
    <source>
        <dbReference type="EMBL" id="EGN97698.1"/>
    </source>
</evidence>
<dbReference type="SUPFAM" id="SSF51905">
    <property type="entry name" value="FAD/NAD(P)-binding domain"/>
    <property type="match status" value="1"/>
</dbReference>
<dbReference type="GO" id="GO:0016491">
    <property type="term" value="F:oxidoreductase activity"/>
    <property type="evidence" value="ECO:0007669"/>
    <property type="project" value="UniProtKB-KW"/>
</dbReference>
<gene>
    <name evidence="5" type="ORF">SERLA73DRAFT_56786</name>
</gene>
<dbReference type="AlphaFoldDB" id="F8Q3D7"/>
<keyword evidence="2" id="KW-0274">FAD</keyword>
<dbReference type="InParanoid" id="F8Q3D7"/>
<dbReference type="EMBL" id="GL945482">
    <property type="protein sequence ID" value="EGN97698.1"/>
    <property type="molecule type" value="Genomic_DNA"/>
</dbReference>
<protein>
    <recommendedName>
        <fullName evidence="4">FAD-binding domain-containing protein</fullName>
    </recommendedName>
</protein>
<feature type="non-terminal residue" evidence="5">
    <location>
        <position position="1"/>
    </location>
</feature>
<feature type="domain" description="FAD-binding" evidence="4">
    <location>
        <begin position="6"/>
        <end position="165"/>
    </location>
</feature>
<dbReference type="PANTHER" id="PTHR46720">
    <property type="entry name" value="HYDROXYLASE, PUTATIVE (AFU_ORTHOLOGUE AFUA_3G01460)-RELATED"/>
    <property type="match status" value="1"/>
</dbReference>
<dbReference type="OMA" id="CHAMTPH"/>
<name>F8Q3D7_SERL3</name>
<keyword evidence="6" id="KW-1185">Reference proteome</keyword>
<dbReference type="STRING" id="936435.F8Q3D7"/>
<dbReference type="Gene3D" id="3.50.50.60">
    <property type="entry name" value="FAD/NAD(P)-binding domain"/>
    <property type="match status" value="1"/>
</dbReference>
<keyword evidence="3" id="KW-0560">Oxidoreductase</keyword>
<dbReference type="PANTHER" id="PTHR46720:SF3">
    <property type="entry name" value="FAD-BINDING DOMAIN-CONTAINING PROTEIN-RELATED"/>
    <property type="match status" value="1"/>
</dbReference>
<dbReference type="OrthoDB" id="417877at2759"/>
<reference evidence="6" key="1">
    <citation type="journal article" date="2011" name="Science">
        <title>The plant cell wall-decomposing machinery underlies the functional diversity of forest fungi.</title>
        <authorList>
            <person name="Eastwood D.C."/>
            <person name="Floudas D."/>
            <person name="Binder M."/>
            <person name="Majcherczyk A."/>
            <person name="Schneider P."/>
            <person name="Aerts A."/>
            <person name="Asiegbu F.O."/>
            <person name="Baker S.E."/>
            <person name="Barry K."/>
            <person name="Bendiksby M."/>
            <person name="Blumentritt M."/>
            <person name="Coutinho P.M."/>
            <person name="Cullen D."/>
            <person name="de Vries R.P."/>
            <person name="Gathman A."/>
            <person name="Goodell B."/>
            <person name="Henrissat B."/>
            <person name="Ihrmark K."/>
            <person name="Kauserud H."/>
            <person name="Kohler A."/>
            <person name="LaButti K."/>
            <person name="Lapidus A."/>
            <person name="Lavin J.L."/>
            <person name="Lee Y.-H."/>
            <person name="Lindquist E."/>
            <person name="Lilly W."/>
            <person name="Lucas S."/>
            <person name="Morin E."/>
            <person name="Murat C."/>
            <person name="Oguiza J.A."/>
            <person name="Park J."/>
            <person name="Pisabarro A.G."/>
            <person name="Riley R."/>
            <person name="Rosling A."/>
            <person name="Salamov A."/>
            <person name="Schmidt O."/>
            <person name="Schmutz J."/>
            <person name="Skrede I."/>
            <person name="Stenlid J."/>
            <person name="Wiebenga A."/>
            <person name="Xie X."/>
            <person name="Kuees U."/>
            <person name="Hibbett D.S."/>
            <person name="Hoffmeister D."/>
            <person name="Hoegberg N."/>
            <person name="Martin F."/>
            <person name="Grigoriev I.V."/>
            <person name="Watkinson S.C."/>
        </authorList>
    </citation>
    <scope>NUCLEOTIDE SEQUENCE [LARGE SCALE GENOMIC DNA]</scope>
    <source>
        <strain evidence="6">strain S7.3</strain>
    </source>
</reference>
<keyword evidence="1" id="KW-0285">Flavoprotein</keyword>
<dbReference type="Proteomes" id="UP000008063">
    <property type="component" value="Unassembled WGS sequence"/>
</dbReference>
<evidence type="ECO:0000259" key="4">
    <source>
        <dbReference type="Pfam" id="PF01494"/>
    </source>
</evidence>
<dbReference type="GO" id="GO:0071949">
    <property type="term" value="F:FAD binding"/>
    <property type="evidence" value="ECO:0007669"/>
    <property type="project" value="InterPro"/>
</dbReference>
<dbReference type="PRINTS" id="PR00420">
    <property type="entry name" value="RNGMNOXGNASE"/>
</dbReference>
<dbReference type="HOGENOM" id="CLU_009665_6_3_1"/>
<feature type="domain" description="FAD-binding" evidence="4">
    <location>
        <begin position="298"/>
        <end position="363"/>
    </location>
</feature>
<proteinExistence type="predicted"/>
<dbReference type="InterPro" id="IPR051104">
    <property type="entry name" value="FAD_monoxygenase"/>
</dbReference>
<evidence type="ECO:0000256" key="3">
    <source>
        <dbReference type="ARBA" id="ARBA00023002"/>
    </source>
</evidence>
<dbReference type="eggNOG" id="ENOG502SHZE">
    <property type="taxonomic scope" value="Eukaryota"/>
</dbReference>
<dbReference type="InterPro" id="IPR002938">
    <property type="entry name" value="FAD-bd"/>
</dbReference>
<organism evidence="6">
    <name type="scientific">Serpula lacrymans var. lacrymans (strain S7.3)</name>
    <name type="common">Dry rot fungus</name>
    <dbReference type="NCBI Taxonomy" id="936435"/>
    <lineage>
        <taxon>Eukaryota</taxon>
        <taxon>Fungi</taxon>
        <taxon>Dikarya</taxon>
        <taxon>Basidiomycota</taxon>
        <taxon>Agaricomycotina</taxon>
        <taxon>Agaricomycetes</taxon>
        <taxon>Agaricomycetidae</taxon>
        <taxon>Boletales</taxon>
        <taxon>Coniophorineae</taxon>
        <taxon>Serpulaceae</taxon>
        <taxon>Serpula</taxon>
    </lineage>
</organism>
<dbReference type="GO" id="GO:0044550">
    <property type="term" value="P:secondary metabolite biosynthetic process"/>
    <property type="evidence" value="ECO:0007669"/>
    <property type="project" value="TreeGrafter"/>
</dbReference>
<dbReference type="InterPro" id="IPR036188">
    <property type="entry name" value="FAD/NAD-bd_sf"/>
</dbReference>
<accession>F8Q3D7</accession>
<evidence type="ECO:0000313" key="6">
    <source>
        <dbReference type="Proteomes" id="UP000008063"/>
    </source>
</evidence>
<sequence>RSVVVTSGAGIGGLMLAVVLGKYSDIPIDLYEAQAEITTVGAGVTVWRRTREIMIELGLYSELSEVTTRSSDTSHPYGKPSPSIRLKFWVHLDEPSSLHRLDLVNLLIRHLPSSCTIHTMKRLKAYARDDSGGLALALKFADESTAITDVLIGADGIRSATRRALFEGLAKASLPGLQNVSEYVNAMWTGTIVYRSLIPTENLEKLYPGNSATKNMMLVGHIVTYPVSRGALVNVAAFYTEAEDIGKKFEGHWVSDASEEELLKSFENFEPEARAILQCCEKPSRWALHVTNNLPLSTSGRVAIIGDACHAMTPHFGAGAGQAIEDAFILGRLLSHNLTTLCNLPDVLRIYQDIRLPAVTHISQSAAITGYMYDFMAPGYYDGEDRSDEDGLEQLKDAINKNWEWLGQTGSMDDWADAERRLKELAS</sequence>
<dbReference type="Pfam" id="PF01494">
    <property type="entry name" value="FAD_binding_3"/>
    <property type="match status" value="2"/>
</dbReference>
<dbReference type="SUPFAM" id="SSF54373">
    <property type="entry name" value="FAD-linked reductases, C-terminal domain"/>
    <property type="match status" value="1"/>
</dbReference>
<evidence type="ECO:0000256" key="1">
    <source>
        <dbReference type="ARBA" id="ARBA00022630"/>
    </source>
</evidence>